<dbReference type="RefSeq" id="XP_019039763.1">
    <property type="nucleotide sequence ID" value="XM_019181456.1"/>
</dbReference>
<protein>
    <submittedName>
        <fullName evidence="1">Uncharacterized protein</fullName>
    </submittedName>
</protein>
<organism evidence="1 2">
    <name type="scientific">Wickerhamomyces anomalus (strain ATCC 58044 / CBS 1984 / NCYC 433 / NRRL Y-366-8)</name>
    <name type="common">Yeast</name>
    <name type="synonym">Hansenula anomala</name>
    <dbReference type="NCBI Taxonomy" id="683960"/>
    <lineage>
        <taxon>Eukaryota</taxon>
        <taxon>Fungi</taxon>
        <taxon>Dikarya</taxon>
        <taxon>Ascomycota</taxon>
        <taxon>Saccharomycotina</taxon>
        <taxon>Saccharomycetes</taxon>
        <taxon>Phaffomycetales</taxon>
        <taxon>Wickerhamomycetaceae</taxon>
        <taxon>Wickerhamomyces</taxon>
    </lineage>
</organism>
<dbReference type="Pfam" id="PF00106">
    <property type="entry name" value="adh_short"/>
    <property type="match status" value="1"/>
</dbReference>
<dbReference type="GO" id="GO:0016616">
    <property type="term" value="F:oxidoreductase activity, acting on the CH-OH group of donors, NAD or NADP as acceptor"/>
    <property type="evidence" value="ECO:0007669"/>
    <property type="project" value="TreeGrafter"/>
</dbReference>
<evidence type="ECO:0000313" key="2">
    <source>
        <dbReference type="Proteomes" id="UP000094112"/>
    </source>
</evidence>
<dbReference type="GeneID" id="30198702"/>
<proteinExistence type="predicted"/>
<dbReference type="EMBL" id="KV454209">
    <property type="protein sequence ID" value="ODQ60556.1"/>
    <property type="molecule type" value="Genomic_DNA"/>
</dbReference>
<evidence type="ECO:0000313" key="1">
    <source>
        <dbReference type="EMBL" id="ODQ60556.1"/>
    </source>
</evidence>
<dbReference type="Proteomes" id="UP000094112">
    <property type="component" value="Unassembled WGS sequence"/>
</dbReference>
<reference evidence="1 2" key="1">
    <citation type="journal article" date="2016" name="Proc. Natl. Acad. Sci. U.S.A.">
        <title>Comparative genomics of biotechnologically important yeasts.</title>
        <authorList>
            <person name="Riley R."/>
            <person name="Haridas S."/>
            <person name="Wolfe K.H."/>
            <person name="Lopes M.R."/>
            <person name="Hittinger C.T."/>
            <person name="Goeker M."/>
            <person name="Salamov A.A."/>
            <person name="Wisecaver J.H."/>
            <person name="Long T.M."/>
            <person name="Calvey C.H."/>
            <person name="Aerts A.L."/>
            <person name="Barry K.W."/>
            <person name="Choi C."/>
            <person name="Clum A."/>
            <person name="Coughlan A.Y."/>
            <person name="Deshpande S."/>
            <person name="Douglass A.P."/>
            <person name="Hanson S.J."/>
            <person name="Klenk H.-P."/>
            <person name="LaButti K.M."/>
            <person name="Lapidus A."/>
            <person name="Lindquist E.A."/>
            <person name="Lipzen A.M."/>
            <person name="Meier-Kolthoff J.P."/>
            <person name="Ohm R.A."/>
            <person name="Otillar R.P."/>
            <person name="Pangilinan J.L."/>
            <person name="Peng Y."/>
            <person name="Rokas A."/>
            <person name="Rosa C.A."/>
            <person name="Scheuner C."/>
            <person name="Sibirny A.A."/>
            <person name="Slot J.C."/>
            <person name="Stielow J.B."/>
            <person name="Sun H."/>
            <person name="Kurtzman C.P."/>
            <person name="Blackwell M."/>
            <person name="Grigoriev I.V."/>
            <person name="Jeffries T.W."/>
        </authorList>
    </citation>
    <scope>NUCLEOTIDE SEQUENCE [LARGE SCALE GENOMIC DNA]</scope>
    <source>
        <strain evidence="2">ATCC 58044 / CBS 1984 / NCYC 433 / NRRL Y-366-8</strain>
    </source>
</reference>
<gene>
    <name evidence="1" type="ORF">WICANDRAFT_28175</name>
</gene>
<dbReference type="OrthoDB" id="4096546at2759"/>
<dbReference type="AlphaFoldDB" id="A0A1E3P516"/>
<dbReference type="PRINTS" id="PR00081">
    <property type="entry name" value="GDHRDH"/>
</dbReference>
<dbReference type="InterPro" id="IPR052184">
    <property type="entry name" value="SDR_enzymes"/>
</dbReference>
<name>A0A1E3P516_WICAA</name>
<dbReference type="PANTHER" id="PTHR45458">
    <property type="entry name" value="SHORT-CHAIN DEHYDROGENASE/REDUCTASE SDR"/>
    <property type="match status" value="1"/>
</dbReference>
<sequence length="264" mass="29343">MSGQTYFITGTNRGIGLELVKQLLQDPSNHVIATLRRVDDIPESTVTKNPKLTILRLDYNMDDPETQYNALSQELAALDVGIDVFIANAAKNDATTNVLDSSIEQYLNFFRINTLGPVQTFKILKPFMLKKKTRKVVFTSSILGSIGGFPDFLSKHYPCAPYSLSKAGLNLLGKELSFELANEGFIVINYHPGLINTGKKDEFPNDDYNALKQDFKPDQTILDFVVKNTLSVQEGVSRELKIIKGLTASDNGKFLAHDGSEVEY</sequence>
<dbReference type="Gene3D" id="3.40.50.720">
    <property type="entry name" value="NAD(P)-binding Rossmann-like Domain"/>
    <property type="match status" value="1"/>
</dbReference>
<dbReference type="SUPFAM" id="SSF51735">
    <property type="entry name" value="NAD(P)-binding Rossmann-fold domains"/>
    <property type="match status" value="1"/>
</dbReference>
<accession>A0A1E3P516</accession>
<dbReference type="CDD" id="cd05325">
    <property type="entry name" value="carb_red_sniffer_like_SDR_c"/>
    <property type="match status" value="1"/>
</dbReference>
<dbReference type="InterPro" id="IPR036291">
    <property type="entry name" value="NAD(P)-bd_dom_sf"/>
</dbReference>
<dbReference type="InterPro" id="IPR002347">
    <property type="entry name" value="SDR_fam"/>
</dbReference>
<keyword evidence="2" id="KW-1185">Reference proteome</keyword>
<dbReference type="PANTHER" id="PTHR45458:SF1">
    <property type="entry name" value="SHORT CHAIN DEHYDROGENASE"/>
    <property type="match status" value="1"/>
</dbReference>